<comment type="cofactor">
    <cofactor evidence="1">
        <name>Mg(2+)</name>
        <dbReference type="ChEBI" id="CHEBI:18420"/>
    </cofactor>
</comment>
<keyword evidence="8" id="KW-0227">DNA damage</keyword>
<keyword evidence="12" id="KW-0234">DNA repair</keyword>
<dbReference type="InterPro" id="IPR001357">
    <property type="entry name" value="BRCT_dom"/>
</dbReference>
<dbReference type="CDD" id="cd07903">
    <property type="entry name" value="Adenylation_DNA_ligase_IV"/>
    <property type="match status" value="1"/>
</dbReference>
<keyword evidence="7" id="KW-0547">Nucleotide-binding</keyword>
<evidence type="ECO:0000256" key="9">
    <source>
        <dbReference type="ARBA" id="ARBA00022840"/>
    </source>
</evidence>
<dbReference type="GO" id="GO:0006297">
    <property type="term" value="P:nucleotide-excision repair, DNA gap filling"/>
    <property type="evidence" value="ECO:0007669"/>
    <property type="project" value="TreeGrafter"/>
</dbReference>
<evidence type="ECO:0000256" key="12">
    <source>
        <dbReference type="ARBA" id="ARBA00023204"/>
    </source>
</evidence>
<evidence type="ECO:0000256" key="4">
    <source>
        <dbReference type="ARBA" id="ARBA00022598"/>
    </source>
</evidence>
<dbReference type="GO" id="GO:0006310">
    <property type="term" value="P:DNA recombination"/>
    <property type="evidence" value="ECO:0007669"/>
    <property type="project" value="UniProtKB-KW"/>
</dbReference>
<dbReference type="Pfam" id="PF00533">
    <property type="entry name" value="BRCT"/>
    <property type="match status" value="1"/>
</dbReference>
<comment type="subcellular location">
    <subcellularLocation>
        <location evidence="2">Nucleus</location>
    </subcellularLocation>
</comment>
<dbReference type="GO" id="GO:0006303">
    <property type="term" value="P:double-strand break repair via nonhomologous end joining"/>
    <property type="evidence" value="ECO:0007669"/>
    <property type="project" value="TreeGrafter"/>
</dbReference>
<dbReference type="InterPro" id="IPR036420">
    <property type="entry name" value="BRCT_dom_sf"/>
</dbReference>
<keyword evidence="13" id="KW-0539">Nucleus</keyword>
<dbReference type="InterPro" id="IPR012340">
    <property type="entry name" value="NA-bd_OB-fold"/>
</dbReference>
<dbReference type="Gene3D" id="3.30.470.30">
    <property type="entry name" value="DNA ligase/mRNA capping enzyme"/>
    <property type="match status" value="1"/>
</dbReference>
<dbReference type="PROSITE" id="PS50160">
    <property type="entry name" value="DNA_LIGASE_A3"/>
    <property type="match status" value="1"/>
</dbReference>
<evidence type="ECO:0000259" key="16">
    <source>
        <dbReference type="PROSITE" id="PS50160"/>
    </source>
</evidence>
<dbReference type="PANTHER" id="PTHR45997:SF1">
    <property type="entry name" value="DNA LIGASE 4"/>
    <property type="match status" value="1"/>
</dbReference>
<dbReference type="Gene3D" id="3.40.50.10190">
    <property type="entry name" value="BRCT domain"/>
    <property type="match status" value="1"/>
</dbReference>
<dbReference type="EMBL" id="JABEBT010000098">
    <property type="protein sequence ID" value="KAF7632618.1"/>
    <property type="molecule type" value="Genomic_DNA"/>
</dbReference>
<dbReference type="PROSITE" id="PS50172">
    <property type="entry name" value="BRCT"/>
    <property type="match status" value="1"/>
</dbReference>
<evidence type="ECO:0000313" key="19">
    <source>
        <dbReference type="Proteomes" id="UP000605970"/>
    </source>
</evidence>
<evidence type="ECO:0000256" key="11">
    <source>
        <dbReference type="ARBA" id="ARBA00023172"/>
    </source>
</evidence>
<dbReference type="InterPro" id="IPR012308">
    <property type="entry name" value="DNA_ligase_ATP-dep_N"/>
</dbReference>
<evidence type="ECO:0000256" key="6">
    <source>
        <dbReference type="ARBA" id="ARBA00022737"/>
    </source>
</evidence>
<evidence type="ECO:0000313" key="18">
    <source>
        <dbReference type="EMBL" id="KAF7632618.1"/>
    </source>
</evidence>
<dbReference type="CDD" id="cd00027">
    <property type="entry name" value="BRCT"/>
    <property type="match status" value="1"/>
</dbReference>
<comment type="caution">
    <text evidence="18">The sequence shown here is derived from an EMBL/GenBank/DDBJ whole genome shotgun (WGS) entry which is preliminary data.</text>
</comment>
<dbReference type="Pfam" id="PF04675">
    <property type="entry name" value="DNA_ligase_A_N"/>
    <property type="match status" value="1"/>
</dbReference>
<dbReference type="InterPro" id="IPR029710">
    <property type="entry name" value="LIG4"/>
</dbReference>
<evidence type="ECO:0000256" key="13">
    <source>
        <dbReference type="ARBA" id="ARBA00023242"/>
    </source>
</evidence>
<dbReference type="Gene3D" id="1.10.3260.10">
    <property type="entry name" value="DNA ligase, ATP-dependent, N-terminal domain"/>
    <property type="match status" value="1"/>
</dbReference>
<protein>
    <recommendedName>
        <fullName evidence="15">DNA ligase IV</fullName>
    </recommendedName>
    <alternativeName>
        <fullName evidence="14">Polydeoxyribonucleotide synthase [ATP] 4</fullName>
    </alternativeName>
</protein>
<feature type="domain" description="BRCT" evidence="17">
    <location>
        <begin position="851"/>
        <end position="936"/>
    </location>
</feature>
<dbReference type="SUPFAM" id="SSF50249">
    <property type="entry name" value="Nucleic acid-binding proteins"/>
    <property type="match status" value="1"/>
</dbReference>
<evidence type="ECO:0000256" key="1">
    <source>
        <dbReference type="ARBA" id="ARBA00001946"/>
    </source>
</evidence>
<keyword evidence="5" id="KW-0479">Metal-binding</keyword>
<dbReference type="InterPro" id="IPR036599">
    <property type="entry name" value="DNA_ligase_N_sf"/>
</dbReference>
<evidence type="ECO:0000256" key="10">
    <source>
        <dbReference type="ARBA" id="ARBA00022842"/>
    </source>
</evidence>
<evidence type="ECO:0000256" key="15">
    <source>
        <dbReference type="ARBA" id="ARBA00031942"/>
    </source>
</evidence>
<dbReference type="SUPFAM" id="SSF56091">
    <property type="entry name" value="DNA ligase/mRNA capping enzyme, catalytic domain"/>
    <property type="match status" value="1"/>
</dbReference>
<evidence type="ECO:0000256" key="8">
    <source>
        <dbReference type="ARBA" id="ARBA00022763"/>
    </source>
</evidence>
<dbReference type="GO" id="GO:0005958">
    <property type="term" value="C:DNA-dependent protein kinase-DNA ligase 4 complex"/>
    <property type="evidence" value="ECO:0007669"/>
    <property type="project" value="TreeGrafter"/>
</dbReference>
<evidence type="ECO:0000256" key="2">
    <source>
        <dbReference type="ARBA" id="ARBA00004123"/>
    </source>
</evidence>
<evidence type="ECO:0000256" key="14">
    <source>
        <dbReference type="ARBA" id="ARBA00030676"/>
    </source>
</evidence>
<dbReference type="GO" id="GO:0003677">
    <property type="term" value="F:DNA binding"/>
    <property type="evidence" value="ECO:0007669"/>
    <property type="project" value="InterPro"/>
</dbReference>
<feature type="domain" description="ATP-dependent DNA ligase family profile" evidence="16">
    <location>
        <begin position="379"/>
        <end position="508"/>
    </location>
</feature>
<keyword evidence="6" id="KW-0677">Repeat</keyword>
<dbReference type="Pfam" id="PF01068">
    <property type="entry name" value="DNA_ligase_A_M"/>
    <property type="match status" value="1"/>
</dbReference>
<organism evidence="18 19">
    <name type="scientific">Meloidogyne graminicola</name>
    <dbReference type="NCBI Taxonomy" id="189291"/>
    <lineage>
        <taxon>Eukaryota</taxon>
        <taxon>Metazoa</taxon>
        <taxon>Ecdysozoa</taxon>
        <taxon>Nematoda</taxon>
        <taxon>Chromadorea</taxon>
        <taxon>Rhabditida</taxon>
        <taxon>Tylenchina</taxon>
        <taxon>Tylenchomorpha</taxon>
        <taxon>Tylenchoidea</taxon>
        <taxon>Meloidogynidae</taxon>
        <taxon>Meloidogyninae</taxon>
        <taxon>Meloidogyne</taxon>
    </lineage>
</organism>
<dbReference type="GO" id="GO:0032807">
    <property type="term" value="C:DNA ligase IV complex"/>
    <property type="evidence" value="ECO:0007669"/>
    <property type="project" value="TreeGrafter"/>
</dbReference>
<comment type="similarity">
    <text evidence="3">Belongs to the ATP-dependent DNA ligase family.</text>
</comment>
<evidence type="ECO:0000256" key="3">
    <source>
        <dbReference type="ARBA" id="ARBA00007572"/>
    </source>
</evidence>
<dbReference type="GO" id="GO:0003910">
    <property type="term" value="F:DNA ligase (ATP) activity"/>
    <property type="evidence" value="ECO:0007669"/>
    <property type="project" value="InterPro"/>
</dbReference>
<dbReference type="GO" id="GO:0046872">
    <property type="term" value="F:metal ion binding"/>
    <property type="evidence" value="ECO:0007669"/>
    <property type="project" value="UniProtKB-KW"/>
</dbReference>
<keyword evidence="9" id="KW-0067">ATP-binding</keyword>
<name>A0A8S9ZH63_9BILA</name>
<keyword evidence="19" id="KW-1185">Reference proteome</keyword>
<dbReference type="SUPFAM" id="SSF52113">
    <property type="entry name" value="BRCT domain"/>
    <property type="match status" value="1"/>
</dbReference>
<dbReference type="InterPro" id="IPR044125">
    <property type="entry name" value="Adenylation_DNA_ligase_IV"/>
</dbReference>
<sequence>MSSNEQTIAQKMLFTDLCNVFQEIKSTYRKTKYIVFTNFLKRWRDEMLKKDVSNNEEYRTDDTFYPALRLFVPSKDVREFRIKESKLNQLVCKTISTMPLDPVPTNKDLLVERLVNKVFDYFHVHTGKLSIAEVNDFLDRIKYPNDVDIQRQAMDQLCRQCPQNELRWIFQIILGNIENSMDYPAHVAMRAFHPEAGNLFKDGDSLQTICEKFADPNTQSYMNLTGHLLCKQFRPMLLKRLNYNKYCLPKHFGFWGYGFDTQSIIRFCQRPFYVETKYDGEHLLVHKYEKTNYKYFTRNGVELTKQLGGNCDLLFSKKIHKFFKEEVRDCVLDCELLIWDKVSKCFVGKNRRASDGNVYDPKHLDDDFFENHTNFVRSLAVFDILYLNGKCLITEKIGLSGRVELLTNHIFNEEDPFVLFVSKKVLISKLEDFINFFKNAMSSNEEGIVVKSLNSLYRTGSRAEKNGWFKIKPDYGIQSVLDLAVVGVRIEVEGDQNRIKSFLVAARDCRDEEKDQGTNGYGMKQIKFKMIAGVTSRLKKLDFQILRSSIGDTCDLLINKPEWLEFDDSKHATHTYRFVSYDKIQAVEVRASGLINGKLQFPAIVGVRNDKLIEEIDTLDDIMHFDRLRSRPMIDEDDDENIRLNKKRKQQIQLKESSRLISPREIENTEHFSDELTNFNVCVLNATEGFTTQQLQKILVQLGATPVANPCKCKTTSTTFIVAMNPKTIYVVGHMKLDKHQENSDMIHISSTCKFNLFSVSTDALNEMRRKINTNKINTSQKKLPVATKRKQKEISPIEPPRKSLKEKEVFNQMDNNEYFERLAEEAEQQERQIRQELENQLNPADCQPIEKGNLFADFVFFLHKSLHCKNQMSNVRQLIEAQNGKIVDGLNESVTHVVIDKLRPGEEQPLFYFNEQQQYLVQFVNFEWIKKVVEEEDRYRLPVSLHELIEY</sequence>
<keyword evidence="10" id="KW-0460">Magnesium</keyword>
<reference evidence="18" key="1">
    <citation type="journal article" date="2020" name="Ecol. Evol.">
        <title>Genome structure and content of the rice root-knot nematode (Meloidogyne graminicola).</title>
        <authorList>
            <person name="Phan N.T."/>
            <person name="Danchin E.G.J."/>
            <person name="Klopp C."/>
            <person name="Perfus-Barbeoch L."/>
            <person name="Kozlowski D.K."/>
            <person name="Koutsovoulos G.D."/>
            <person name="Lopez-Roques C."/>
            <person name="Bouchez O."/>
            <person name="Zahm M."/>
            <person name="Besnard G."/>
            <person name="Bellafiore S."/>
        </authorList>
    </citation>
    <scope>NUCLEOTIDE SEQUENCE</scope>
    <source>
        <strain evidence="18">VN-18</strain>
    </source>
</reference>
<evidence type="ECO:0000259" key="17">
    <source>
        <dbReference type="PROSITE" id="PS50172"/>
    </source>
</evidence>
<gene>
    <name evidence="18" type="ORF">Mgra_00007993</name>
</gene>
<evidence type="ECO:0000256" key="5">
    <source>
        <dbReference type="ARBA" id="ARBA00022723"/>
    </source>
</evidence>
<dbReference type="InterPro" id="IPR012310">
    <property type="entry name" value="DNA_ligase_ATP-dep_cent"/>
</dbReference>
<dbReference type="Gene3D" id="2.40.50.140">
    <property type="entry name" value="Nucleic acid-binding proteins"/>
    <property type="match status" value="1"/>
</dbReference>
<keyword evidence="4" id="KW-0436">Ligase</keyword>
<dbReference type="GO" id="GO:0005524">
    <property type="term" value="F:ATP binding"/>
    <property type="evidence" value="ECO:0007669"/>
    <property type="project" value="UniProtKB-KW"/>
</dbReference>
<accession>A0A8S9ZH63</accession>
<dbReference type="AlphaFoldDB" id="A0A8S9ZH63"/>
<dbReference type="OrthoDB" id="206088at2759"/>
<dbReference type="Proteomes" id="UP000605970">
    <property type="component" value="Unassembled WGS sequence"/>
</dbReference>
<dbReference type="PANTHER" id="PTHR45997">
    <property type="entry name" value="DNA LIGASE 4"/>
    <property type="match status" value="1"/>
</dbReference>
<evidence type="ECO:0000256" key="7">
    <source>
        <dbReference type="ARBA" id="ARBA00022741"/>
    </source>
</evidence>
<keyword evidence="11" id="KW-0233">DNA recombination</keyword>
<proteinExistence type="inferred from homology"/>